<dbReference type="SUPFAM" id="SSF53756">
    <property type="entry name" value="UDP-Glycosyltransferase/glycogen phosphorylase"/>
    <property type="match status" value="1"/>
</dbReference>
<protein>
    <recommendedName>
        <fullName evidence="12">Fucosyltransferase</fullName>
        <ecNumber evidence="12">2.4.1.-</ecNumber>
    </recommendedName>
</protein>
<evidence type="ECO:0000256" key="3">
    <source>
        <dbReference type="ARBA" id="ARBA00008919"/>
    </source>
</evidence>
<evidence type="ECO:0000256" key="8">
    <source>
        <dbReference type="ARBA" id="ARBA00022989"/>
    </source>
</evidence>
<dbReference type="InterPro" id="IPR055270">
    <property type="entry name" value="Glyco_tran_10_C"/>
</dbReference>
<dbReference type="HOGENOM" id="CLU_032075_3_0_1"/>
<feature type="domain" description="Fucosyltransferase N-terminal" evidence="14">
    <location>
        <begin position="64"/>
        <end position="174"/>
    </location>
</feature>
<dbReference type="Pfam" id="PF00852">
    <property type="entry name" value="Glyco_transf_10"/>
    <property type="match status" value="1"/>
</dbReference>
<evidence type="ECO:0000256" key="2">
    <source>
        <dbReference type="ARBA" id="ARBA00004922"/>
    </source>
</evidence>
<keyword evidence="4 12" id="KW-0328">Glycosyltransferase</keyword>
<dbReference type="EC" id="2.4.1.-" evidence="12"/>
<keyword evidence="9 12" id="KW-0333">Golgi apparatus</keyword>
<dbReference type="Pfam" id="PF17039">
    <property type="entry name" value="Glyco_tran_10_N"/>
    <property type="match status" value="1"/>
</dbReference>
<gene>
    <name evidence="15" type="ORF">LOTGIDRAFT_214820</name>
</gene>
<organism evidence="15 16">
    <name type="scientific">Lottia gigantea</name>
    <name type="common">Giant owl limpet</name>
    <dbReference type="NCBI Taxonomy" id="225164"/>
    <lineage>
        <taxon>Eukaryota</taxon>
        <taxon>Metazoa</taxon>
        <taxon>Spiralia</taxon>
        <taxon>Lophotrochozoa</taxon>
        <taxon>Mollusca</taxon>
        <taxon>Gastropoda</taxon>
        <taxon>Patellogastropoda</taxon>
        <taxon>Lottioidea</taxon>
        <taxon>Lottiidae</taxon>
        <taxon>Lottia</taxon>
    </lineage>
</organism>
<keyword evidence="11" id="KW-0325">Glycoprotein</keyword>
<dbReference type="GO" id="GO:0008417">
    <property type="term" value="F:fucosyltransferase activity"/>
    <property type="evidence" value="ECO:0007669"/>
    <property type="project" value="InterPro"/>
</dbReference>
<comment type="pathway">
    <text evidence="2">Protein modification; protein glycosylation.</text>
</comment>
<evidence type="ECO:0000256" key="1">
    <source>
        <dbReference type="ARBA" id="ARBA00004323"/>
    </source>
</evidence>
<dbReference type="GO" id="GO:0000139">
    <property type="term" value="C:Golgi membrane"/>
    <property type="evidence" value="ECO:0007669"/>
    <property type="project" value="UniProtKB-SubCell"/>
</dbReference>
<keyword evidence="8 12" id="KW-1133">Transmembrane helix</keyword>
<evidence type="ECO:0000313" key="16">
    <source>
        <dbReference type="Proteomes" id="UP000030746"/>
    </source>
</evidence>
<dbReference type="GO" id="GO:0032580">
    <property type="term" value="C:Golgi cisterna membrane"/>
    <property type="evidence" value="ECO:0007669"/>
    <property type="project" value="UniProtKB-SubCell"/>
</dbReference>
<evidence type="ECO:0000259" key="14">
    <source>
        <dbReference type="Pfam" id="PF17039"/>
    </source>
</evidence>
<keyword evidence="7" id="KW-0735">Signal-anchor</keyword>
<evidence type="ECO:0000256" key="7">
    <source>
        <dbReference type="ARBA" id="ARBA00022968"/>
    </source>
</evidence>
<dbReference type="CTD" id="20246531"/>
<proteinExistence type="inferred from homology"/>
<dbReference type="UniPathway" id="UPA00378"/>
<feature type="transmembrane region" description="Helical" evidence="12">
    <location>
        <begin position="9"/>
        <end position="29"/>
    </location>
</feature>
<evidence type="ECO:0000256" key="9">
    <source>
        <dbReference type="ARBA" id="ARBA00023034"/>
    </source>
</evidence>
<dbReference type="InterPro" id="IPR001503">
    <property type="entry name" value="Glyco_trans_10"/>
</dbReference>
<dbReference type="OrthoDB" id="427096at2759"/>
<dbReference type="STRING" id="225164.V4C2I5"/>
<dbReference type="GeneID" id="20246531"/>
<evidence type="ECO:0000256" key="12">
    <source>
        <dbReference type="RuleBase" id="RU003832"/>
    </source>
</evidence>
<dbReference type="EMBL" id="KB201611">
    <property type="protein sequence ID" value="ESO95724.1"/>
    <property type="molecule type" value="Genomic_DNA"/>
</dbReference>
<dbReference type="InterPro" id="IPR031481">
    <property type="entry name" value="Glyco_tran_10_N"/>
</dbReference>
<comment type="similarity">
    <text evidence="3 12">Belongs to the glycosyltransferase 10 family.</text>
</comment>
<dbReference type="PANTHER" id="PTHR48438">
    <property type="entry name" value="ALPHA-(1,3)-FUCOSYLTRANSFERASE C-RELATED"/>
    <property type="match status" value="1"/>
</dbReference>
<dbReference type="OMA" id="WNWSEVV"/>
<dbReference type="PANTHER" id="PTHR48438:SF1">
    <property type="entry name" value="ALPHA-(1,3)-FUCOSYLTRANSFERASE C-RELATED"/>
    <property type="match status" value="1"/>
</dbReference>
<evidence type="ECO:0000256" key="5">
    <source>
        <dbReference type="ARBA" id="ARBA00022679"/>
    </source>
</evidence>
<evidence type="ECO:0000256" key="4">
    <source>
        <dbReference type="ARBA" id="ARBA00022676"/>
    </source>
</evidence>
<dbReference type="AlphaFoldDB" id="V4C2I5"/>
<evidence type="ECO:0000256" key="11">
    <source>
        <dbReference type="ARBA" id="ARBA00023180"/>
    </source>
</evidence>
<name>V4C2I5_LOTGI</name>
<keyword evidence="16" id="KW-1185">Reference proteome</keyword>
<reference evidence="15 16" key="1">
    <citation type="journal article" date="2013" name="Nature">
        <title>Insights into bilaterian evolution from three spiralian genomes.</title>
        <authorList>
            <person name="Simakov O."/>
            <person name="Marletaz F."/>
            <person name="Cho S.J."/>
            <person name="Edsinger-Gonzales E."/>
            <person name="Havlak P."/>
            <person name="Hellsten U."/>
            <person name="Kuo D.H."/>
            <person name="Larsson T."/>
            <person name="Lv J."/>
            <person name="Arendt D."/>
            <person name="Savage R."/>
            <person name="Osoegawa K."/>
            <person name="de Jong P."/>
            <person name="Grimwood J."/>
            <person name="Chapman J.A."/>
            <person name="Shapiro H."/>
            <person name="Aerts A."/>
            <person name="Otillar R.P."/>
            <person name="Terry A.Y."/>
            <person name="Boore J.L."/>
            <person name="Grigoriev I.V."/>
            <person name="Lindberg D.R."/>
            <person name="Seaver E.C."/>
            <person name="Weisblat D.A."/>
            <person name="Putnam N.H."/>
            <person name="Rokhsar D.S."/>
        </authorList>
    </citation>
    <scope>NUCLEOTIDE SEQUENCE [LARGE SCALE GENOMIC DNA]</scope>
</reference>
<dbReference type="KEGG" id="lgi:LOTGIDRAFT_214820"/>
<dbReference type="RefSeq" id="XP_009053574.1">
    <property type="nucleotide sequence ID" value="XM_009055326.1"/>
</dbReference>
<accession>V4C2I5</accession>
<dbReference type="InterPro" id="IPR038577">
    <property type="entry name" value="GT10-like_C_sf"/>
</dbReference>
<sequence length="369" mass="43453">MRILDNRVVCYNFLIFATILIIFYVPSLLNKPDFFSNFTALDHRQNLSRYIYKYPNTYRHLKSEYKILLWTPYFESEDWNLDNLSTVFSSCPVSNCVLSYDKSELKSSDVLLFHTRDFYTSYYPLPKYRTNEQLWVLMNNESPVNEYLDYSKFNDVFNWTGTYHKNSEIHTPYGNVEKTSQTNVATDAAVDEKRTGVVWIASNCGDHTRRQLLVHELQKYIHVDKFGSCGEGKLSSNSYEKVLCTYKFFLSFENSVCDDYITEKFFRLLRAGILPVVYGGGNYKEIAPPHSYIDIRDFNNAQEVADYLSYLERNNTAYNKYFEWRKEYKVTMADNWCKLCQAVNVKRIPHQVYTDLDGWINAGSCKQFT</sequence>
<keyword evidence="6 12" id="KW-0812">Transmembrane</keyword>
<keyword evidence="10 12" id="KW-0472">Membrane</keyword>
<keyword evidence="5 12" id="KW-0808">Transferase</keyword>
<comment type="subcellular location">
    <subcellularLocation>
        <location evidence="1">Golgi apparatus membrane</location>
        <topology evidence="1">Single-pass type II membrane protein</topology>
    </subcellularLocation>
    <subcellularLocation>
        <location evidence="12">Golgi apparatus</location>
        <location evidence="12">Golgi stack membrane</location>
        <topology evidence="12">Single-pass type II membrane protein</topology>
    </subcellularLocation>
</comment>
<dbReference type="FunFam" id="3.40.50.11660:FF:000006">
    <property type="entry name" value="Alpha-(1,3)-fucosyltransferase C"/>
    <property type="match status" value="1"/>
</dbReference>
<evidence type="ECO:0000256" key="10">
    <source>
        <dbReference type="ARBA" id="ARBA00023136"/>
    </source>
</evidence>
<dbReference type="Proteomes" id="UP000030746">
    <property type="component" value="Unassembled WGS sequence"/>
</dbReference>
<evidence type="ECO:0000313" key="15">
    <source>
        <dbReference type="EMBL" id="ESO95724.1"/>
    </source>
</evidence>
<feature type="domain" description="Fucosyltransferase C-terminal" evidence="13">
    <location>
        <begin position="191"/>
        <end position="359"/>
    </location>
</feature>
<evidence type="ECO:0000259" key="13">
    <source>
        <dbReference type="Pfam" id="PF00852"/>
    </source>
</evidence>
<dbReference type="Gene3D" id="3.40.50.11660">
    <property type="entry name" value="Glycosyl transferase family 10, C-terminal domain"/>
    <property type="match status" value="1"/>
</dbReference>
<evidence type="ECO:0000256" key="6">
    <source>
        <dbReference type="ARBA" id="ARBA00022692"/>
    </source>
</evidence>